<organism evidence="1 2">
    <name type="scientific">Lysobacter capsici AZ78</name>
    <dbReference type="NCBI Taxonomy" id="1444315"/>
    <lineage>
        <taxon>Bacteria</taxon>
        <taxon>Pseudomonadati</taxon>
        <taxon>Pseudomonadota</taxon>
        <taxon>Gammaproteobacteria</taxon>
        <taxon>Lysobacterales</taxon>
        <taxon>Lysobacteraceae</taxon>
        <taxon>Lysobacter</taxon>
    </lineage>
</organism>
<dbReference type="AlphaFoldDB" id="A0A120AFI8"/>
<reference evidence="1 2" key="1">
    <citation type="journal article" date="2014" name="Genome Announc.">
        <title>Draft Genome Sequence of Lysobacter capsici AZ78, a Bacterium Antagonistic to Plant-Pathogenic Oomycetes.</title>
        <authorList>
            <person name="Puopolo G."/>
            <person name="Sonego P."/>
            <person name="Engelen K."/>
            <person name="Pertot I."/>
        </authorList>
    </citation>
    <scope>NUCLEOTIDE SEQUENCE [LARGE SCALE GENOMIC DNA]</scope>
    <source>
        <strain evidence="1 2">AZ78</strain>
    </source>
</reference>
<comment type="caution">
    <text evidence="1">The sequence shown here is derived from an EMBL/GenBank/DDBJ whole genome shotgun (WGS) entry which is preliminary data.</text>
</comment>
<evidence type="ECO:0000313" key="1">
    <source>
        <dbReference type="EMBL" id="KWS03096.1"/>
    </source>
</evidence>
<sequence length="106" mass="11766">MGYEYDAIPNDVDDYRRRRDTLPLEFESLPTFSRSVGVHEVWLSDPQRPEGGWEEVQLVFGQDGVRLTCMTALSASVRQDLRVVLASIGGAGGARYVDDDGEPASF</sequence>
<keyword evidence="2" id="KW-1185">Reference proteome</keyword>
<dbReference type="RefSeq" id="WP_036102947.1">
    <property type="nucleotide sequence ID" value="NZ_JAJA02000001.1"/>
</dbReference>
<evidence type="ECO:0000313" key="2">
    <source>
        <dbReference type="Proteomes" id="UP000023435"/>
    </source>
</evidence>
<dbReference type="EMBL" id="JAJA02000001">
    <property type="protein sequence ID" value="KWS03096.1"/>
    <property type="molecule type" value="Genomic_DNA"/>
</dbReference>
<proteinExistence type="predicted"/>
<gene>
    <name evidence="1" type="ORF">AZ78_0642</name>
</gene>
<dbReference type="Proteomes" id="UP000023435">
    <property type="component" value="Unassembled WGS sequence"/>
</dbReference>
<protein>
    <submittedName>
        <fullName evidence="1">Uncharacterized protein</fullName>
    </submittedName>
</protein>
<dbReference type="OrthoDB" id="6027707at2"/>
<name>A0A120AFI8_9GAMM</name>
<accession>A0A120AFI8</accession>